<feature type="repeat" description="ANK" evidence="6">
    <location>
        <begin position="35"/>
        <end position="67"/>
    </location>
</feature>
<dbReference type="InterPro" id="IPR019410">
    <property type="entry name" value="Methyltransf_16"/>
</dbReference>
<keyword evidence="1" id="KW-0479">Metal-binding</keyword>
<dbReference type="Gene3D" id="3.40.50.150">
    <property type="entry name" value="Vaccinia Virus protein VP39"/>
    <property type="match status" value="1"/>
</dbReference>
<dbReference type="SMART" id="SM00248">
    <property type="entry name" value="ANK"/>
    <property type="match status" value="3"/>
</dbReference>
<dbReference type="GO" id="GO:0004842">
    <property type="term" value="F:ubiquitin-protein transferase activity"/>
    <property type="evidence" value="ECO:0007669"/>
    <property type="project" value="TreeGrafter"/>
</dbReference>
<evidence type="ECO:0000259" key="8">
    <source>
        <dbReference type="PROSITE" id="PS50865"/>
    </source>
</evidence>
<dbReference type="PROSITE" id="PS50297">
    <property type="entry name" value="ANK_REP_REGION"/>
    <property type="match status" value="2"/>
</dbReference>
<protein>
    <recommendedName>
        <fullName evidence="8">MYND-type domain-containing protein</fullName>
    </recommendedName>
</protein>
<dbReference type="PROSITE" id="PS01360">
    <property type="entry name" value="ZF_MYND_1"/>
    <property type="match status" value="1"/>
</dbReference>
<accession>A0A1W0A4S6</accession>
<reference evidence="9 10" key="1">
    <citation type="journal article" date="2014" name="Genome Biol. Evol.">
        <title>The secreted proteins of Achlya hypogyna and Thraustotheca clavata identify the ancestral oomycete secretome and reveal gene acquisitions by horizontal gene transfer.</title>
        <authorList>
            <person name="Misner I."/>
            <person name="Blouin N."/>
            <person name="Leonard G."/>
            <person name="Richards T.A."/>
            <person name="Lane C.E."/>
        </authorList>
    </citation>
    <scope>NUCLEOTIDE SEQUENCE [LARGE SCALE GENOMIC DNA]</scope>
    <source>
        <strain evidence="9 10">ATCC 34112</strain>
    </source>
</reference>
<dbReference type="AlphaFoldDB" id="A0A1W0A4S6"/>
<dbReference type="Gene3D" id="6.10.140.2220">
    <property type="match status" value="1"/>
</dbReference>
<dbReference type="Pfam" id="PF01753">
    <property type="entry name" value="zf-MYND"/>
    <property type="match status" value="1"/>
</dbReference>
<dbReference type="PANTHER" id="PTHR24171">
    <property type="entry name" value="ANKYRIN REPEAT DOMAIN-CONTAINING PROTEIN 39-RELATED"/>
    <property type="match status" value="1"/>
</dbReference>
<dbReference type="PROSITE" id="PS50865">
    <property type="entry name" value="ZF_MYND_2"/>
    <property type="match status" value="1"/>
</dbReference>
<dbReference type="Proteomes" id="UP000243217">
    <property type="component" value="Unassembled WGS sequence"/>
</dbReference>
<keyword evidence="4" id="KW-0862">Zinc</keyword>
<dbReference type="STRING" id="74557.A0A1W0A4S6"/>
<proteinExistence type="predicted"/>
<evidence type="ECO:0000256" key="1">
    <source>
        <dbReference type="ARBA" id="ARBA00022723"/>
    </source>
</evidence>
<name>A0A1W0A4S6_9STRA</name>
<dbReference type="SUPFAM" id="SSF48403">
    <property type="entry name" value="Ankyrin repeat"/>
    <property type="match status" value="1"/>
</dbReference>
<dbReference type="OrthoDB" id="46564at2759"/>
<dbReference type="PANTHER" id="PTHR24171:SF8">
    <property type="entry name" value="BRCA1-ASSOCIATED RING DOMAIN PROTEIN 1"/>
    <property type="match status" value="1"/>
</dbReference>
<dbReference type="Pfam" id="PF10294">
    <property type="entry name" value="Methyltransf_16"/>
    <property type="match status" value="2"/>
</dbReference>
<dbReference type="GO" id="GO:0085020">
    <property type="term" value="P:protein K6-linked ubiquitination"/>
    <property type="evidence" value="ECO:0007669"/>
    <property type="project" value="TreeGrafter"/>
</dbReference>
<evidence type="ECO:0000256" key="7">
    <source>
        <dbReference type="PROSITE-ProRule" id="PRU00134"/>
    </source>
</evidence>
<keyword evidence="5 6" id="KW-0040">ANK repeat</keyword>
<evidence type="ECO:0000256" key="2">
    <source>
        <dbReference type="ARBA" id="ARBA00022737"/>
    </source>
</evidence>
<evidence type="ECO:0000313" key="10">
    <source>
        <dbReference type="Proteomes" id="UP000243217"/>
    </source>
</evidence>
<keyword evidence="2" id="KW-0677">Repeat</keyword>
<feature type="repeat" description="ANK" evidence="6">
    <location>
        <begin position="67"/>
        <end position="99"/>
    </location>
</feature>
<comment type="caution">
    <text evidence="9">The sequence shown here is derived from an EMBL/GenBank/DDBJ whole genome shotgun (WGS) entry which is preliminary data.</text>
</comment>
<dbReference type="InterPro" id="IPR036770">
    <property type="entry name" value="Ankyrin_rpt-contain_sf"/>
</dbReference>
<dbReference type="SUPFAM" id="SSF53335">
    <property type="entry name" value="S-adenosyl-L-methionine-dependent methyltransferases"/>
    <property type="match status" value="1"/>
</dbReference>
<dbReference type="GO" id="GO:0008270">
    <property type="term" value="F:zinc ion binding"/>
    <property type="evidence" value="ECO:0007669"/>
    <property type="project" value="UniProtKB-KW"/>
</dbReference>
<evidence type="ECO:0000256" key="5">
    <source>
        <dbReference type="ARBA" id="ARBA00023043"/>
    </source>
</evidence>
<dbReference type="PROSITE" id="PS50088">
    <property type="entry name" value="ANK_REPEAT"/>
    <property type="match status" value="2"/>
</dbReference>
<evidence type="ECO:0000313" key="9">
    <source>
        <dbReference type="EMBL" id="OQS05209.1"/>
    </source>
</evidence>
<feature type="domain" description="MYND-type" evidence="8">
    <location>
        <begin position="283"/>
        <end position="329"/>
    </location>
</feature>
<dbReference type="Gene3D" id="1.25.40.20">
    <property type="entry name" value="Ankyrin repeat-containing domain"/>
    <property type="match status" value="2"/>
</dbReference>
<evidence type="ECO:0000256" key="6">
    <source>
        <dbReference type="PROSITE-ProRule" id="PRU00023"/>
    </source>
</evidence>
<organism evidence="9 10">
    <name type="scientific">Thraustotheca clavata</name>
    <dbReference type="NCBI Taxonomy" id="74557"/>
    <lineage>
        <taxon>Eukaryota</taxon>
        <taxon>Sar</taxon>
        <taxon>Stramenopiles</taxon>
        <taxon>Oomycota</taxon>
        <taxon>Saprolegniomycetes</taxon>
        <taxon>Saprolegniales</taxon>
        <taxon>Achlyaceae</taxon>
        <taxon>Thraustotheca</taxon>
    </lineage>
</organism>
<dbReference type="EMBL" id="JNBS01000484">
    <property type="protein sequence ID" value="OQS05209.1"/>
    <property type="molecule type" value="Genomic_DNA"/>
</dbReference>
<dbReference type="Pfam" id="PF12796">
    <property type="entry name" value="Ank_2"/>
    <property type="match status" value="1"/>
</dbReference>
<dbReference type="SUPFAM" id="SSF144232">
    <property type="entry name" value="HIT/MYND zinc finger-like"/>
    <property type="match status" value="1"/>
</dbReference>
<evidence type="ECO:0000256" key="3">
    <source>
        <dbReference type="ARBA" id="ARBA00022771"/>
    </source>
</evidence>
<keyword evidence="3 7" id="KW-0863">Zinc-finger</keyword>
<evidence type="ECO:0000256" key="4">
    <source>
        <dbReference type="ARBA" id="ARBA00022833"/>
    </source>
</evidence>
<gene>
    <name evidence="9" type="ORF">THRCLA_02624</name>
</gene>
<keyword evidence="10" id="KW-1185">Reference proteome</keyword>
<dbReference type="InterPro" id="IPR029063">
    <property type="entry name" value="SAM-dependent_MTases_sf"/>
</dbReference>
<sequence>MSGIDLIAAARCGDVDDVKELCKHLKEINYQDEFSGNTALHMACANGHLDCVKVLISKHPQILANKKGNTPLHWAVQNKHLEVVKLLLEEYPDIDVLAQNSFGRGCVTEAFQSENTDIVALLLQHKSATEERLAANSDIANGDAKLTVEDEEETQKMPRVLQETTLEFAFEKHLPILKAREVALDIEKSAFGSTADEDITGVSIWSASLILSRWIIQQAAQFTNKRVCELGAGCGVSGLACYLYTNASSVVLTDLYYHTIANLQHNSSINKKTENINDDVSKCAQCGTLQRFTSDNPEGKLMLCGRCRCVAYCSRDCQKAAWKSHKHICKDLLAAKSSAISTSLSVRALDWAKPNTYGPKESFDVLLGSDLVYHSAIAPILAQVVDALLVPNGQFWHVASQARDSLVEFKQAMESRGFTCSMEVVPDSFKQNPLVGTSSDLFDLHFNEMADTYLMYTFKK</sequence>
<dbReference type="InterPro" id="IPR002893">
    <property type="entry name" value="Znf_MYND"/>
</dbReference>
<dbReference type="InterPro" id="IPR002110">
    <property type="entry name" value="Ankyrin_rpt"/>
</dbReference>